<reference evidence="1" key="1">
    <citation type="journal article" date="2020" name="J. ISSAAS">
        <title>Lactobacilli and other gastrointestinal microbiota of Peromyscus leucopus, reservoir host for agents of Lyme disease and other zoonoses in North America.</title>
        <authorList>
            <person name="Milovic A."/>
            <person name="Bassam K."/>
            <person name="Shao H."/>
            <person name="Chatzistamou I."/>
            <person name="Tufts D.M."/>
            <person name="Diuk-Wasser M."/>
            <person name="Barbour A.G."/>
        </authorList>
    </citation>
    <scope>NUCLEOTIDE SEQUENCE</scope>
    <source>
        <strain evidence="1">LL4</strain>
    </source>
</reference>
<organism evidence="1">
    <name type="scientific">uncultured Helicobacter sp</name>
    <dbReference type="NCBI Taxonomy" id="175537"/>
    <lineage>
        <taxon>Bacteria</taxon>
        <taxon>Pseudomonadati</taxon>
        <taxon>Campylobacterota</taxon>
        <taxon>Epsilonproteobacteria</taxon>
        <taxon>Campylobacterales</taxon>
        <taxon>Helicobacteraceae</taxon>
        <taxon>Helicobacter</taxon>
        <taxon>environmental samples</taxon>
    </lineage>
</organism>
<proteinExistence type="predicted"/>
<evidence type="ECO:0000313" key="1">
    <source>
        <dbReference type="EMBL" id="QGT50254.1"/>
    </source>
</evidence>
<gene>
    <name evidence="1" type="ORF">Helico6505_0860</name>
</gene>
<dbReference type="EMBL" id="MN577568">
    <property type="protein sequence ID" value="QGT50254.1"/>
    <property type="molecule type" value="Genomic_DNA"/>
</dbReference>
<sequence length="74" mass="9153">MKYPKHRAHNLLLNMANVFYHNQCKYVLKSHIGLRLNHWLRIGNSKDIYFFEELFMILCKKFYYNQNIDDLEKE</sequence>
<protein>
    <submittedName>
        <fullName evidence="1">Uncharacterized protein</fullName>
    </submittedName>
</protein>
<name>A0A650EN11_9HELI</name>
<accession>A0A650EN11</accession>
<dbReference type="AlphaFoldDB" id="A0A650EN11"/>